<feature type="binding site" evidence="4">
    <location>
        <position position="192"/>
    </location>
    <ligand>
        <name>substrate</name>
    </ligand>
</feature>
<dbReference type="AlphaFoldDB" id="A0A1X7C794"/>
<feature type="domain" description="Amidohydrolase-related" evidence="5">
    <location>
        <begin position="62"/>
        <end position="409"/>
    </location>
</feature>
<dbReference type="InterPro" id="IPR011059">
    <property type="entry name" value="Metal-dep_hydrolase_composite"/>
</dbReference>
<dbReference type="EC" id="3.5.4.31" evidence="4"/>
<keyword evidence="7" id="KW-1185">Reference proteome</keyword>
<dbReference type="Gene3D" id="3.20.20.140">
    <property type="entry name" value="Metal-dependent hydrolases"/>
    <property type="match status" value="1"/>
</dbReference>
<feature type="binding site" evidence="4">
    <location>
        <position position="307"/>
    </location>
    <ligand>
        <name>Zn(2+)</name>
        <dbReference type="ChEBI" id="CHEBI:29105"/>
    </ligand>
</feature>
<evidence type="ECO:0000256" key="2">
    <source>
        <dbReference type="ARBA" id="ARBA00022801"/>
    </source>
</evidence>
<name>A0A1X7C794_9BACT</name>
<feature type="binding site" evidence="4">
    <location>
        <position position="219"/>
    </location>
    <ligand>
        <name>Zn(2+)</name>
        <dbReference type="ChEBI" id="CHEBI:29105"/>
    </ligand>
</feature>
<dbReference type="InterPro" id="IPR050287">
    <property type="entry name" value="MTA/SAH_deaminase"/>
</dbReference>
<dbReference type="SUPFAM" id="SSF51556">
    <property type="entry name" value="Metallo-dependent hydrolases"/>
    <property type="match status" value="1"/>
</dbReference>
<accession>A0A1X7C794</accession>
<feature type="binding site" evidence="4">
    <location>
        <position position="307"/>
    </location>
    <ligand>
        <name>substrate</name>
    </ligand>
</feature>
<dbReference type="HAMAP" id="MF_01281">
    <property type="entry name" value="MTA_SAH_deamin"/>
    <property type="match status" value="1"/>
</dbReference>
<evidence type="ECO:0000313" key="7">
    <source>
        <dbReference type="Proteomes" id="UP000192906"/>
    </source>
</evidence>
<feature type="binding site" evidence="4">
    <location>
        <position position="73"/>
    </location>
    <ligand>
        <name>Zn(2+)</name>
        <dbReference type="ChEBI" id="CHEBI:29105"/>
    </ligand>
</feature>
<evidence type="ECO:0000259" key="5">
    <source>
        <dbReference type="Pfam" id="PF01979"/>
    </source>
</evidence>
<dbReference type="EMBL" id="FWZU01000001">
    <property type="protein sequence ID" value="SME91358.1"/>
    <property type="molecule type" value="Genomic_DNA"/>
</dbReference>
<dbReference type="CDD" id="cd01298">
    <property type="entry name" value="ATZ_TRZ_like"/>
    <property type="match status" value="1"/>
</dbReference>
<dbReference type="InterPro" id="IPR023512">
    <property type="entry name" value="Deaminase_MtaD/DadD"/>
</dbReference>
<proteinExistence type="inferred from homology"/>
<comment type="function">
    <text evidence="4">Catalyzes the deamination of 5-methylthioadenosine and S-adenosyl-L-homocysteine into 5-methylthioinosine and S-inosyl-L-homocysteine, respectively. Is also able to deaminate adenosine.</text>
</comment>
<comment type="catalytic activity">
    <reaction evidence="4">
        <text>S-methyl-5'-thioadenosine + H2O + H(+) = S-methyl-5'-thioinosine + NH4(+)</text>
        <dbReference type="Rhea" id="RHEA:25025"/>
        <dbReference type="ChEBI" id="CHEBI:15377"/>
        <dbReference type="ChEBI" id="CHEBI:15378"/>
        <dbReference type="ChEBI" id="CHEBI:17509"/>
        <dbReference type="ChEBI" id="CHEBI:28938"/>
        <dbReference type="ChEBI" id="CHEBI:48595"/>
        <dbReference type="EC" id="3.5.4.31"/>
    </reaction>
</comment>
<dbReference type="Pfam" id="PF01979">
    <property type="entry name" value="Amidohydro_1"/>
    <property type="match status" value="1"/>
</dbReference>
<dbReference type="SUPFAM" id="SSF51338">
    <property type="entry name" value="Composite domain of metallo-dependent hydrolases"/>
    <property type="match status" value="1"/>
</dbReference>
<feature type="binding site" evidence="4">
    <location>
        <position position="71"/>
    </location>
    <ligand>
        <name>Zn(2+)</name>
        <dbReference type="ChEBI" id="CHEBI:29105"/>
    </ligand>
</feature>
<dbReference type="Proteomes" id="UP000192906">
    <property type="component" value="Unassembled WGS sequence"/>
</dbReference>
<dbReference type="GO" id="GO:0046872">
    <property type="term" value="F:metal ion binding"/>
    <property type="evidence" value="ECO:0007669"/>
    <property type="project" value="UniProtKB-KW"/>
</dbReference>
<dbReference type="OrthoDB" id="9807210at2"/>
<evidence type="ECO:0000313" key="6">
    <source>
        <dbReference type="EMBL" id="SME91358.1"/>
    </source>
</evidence>
<comment type="caution">
    <text evidence="4">Lacks conserved residue(s) required for the propagation of feature annotation.</text>
</comment>
<dbReference type="EC" id="3.5.4.28" evidence="4"/>
<feature type="binding site" evidence="4">
    <location>
        <position position="222"/>
    </location>
    <ligand>
        <name>substrate</name>
    </ligand>
</feature>
<dbReference type="GO" id="GO:0090614">
    <property type="term" value="F:5'-methylthioadenosine deaminase activity"/>
    <property type="evidence" value="ECO:0007669"/>
    <property type="project" value="UniProtKB-UniRule"/>
</dbReference>
<dbReference type="InterPro" id="IPR032466">
    <property type="entry name" value="Metal_Hydrolase"/>
</dbReference>
<keyword evidence="3 4" id="KW-0862">Zinc</keyword>
<comment type="catalytic activity">
    <reaction evidence="4">
        <text>S-adenosyl-L-homocysteine + H2O + H(+) = S-inosyl-L-homocysteine + NH4(+)</text>
        <dbReference type="Rhea" id="RHEA:20716"/>
        <dbReference type="ChEBI" id="CHEBI:15377"/>
        <dbReference type="ChEBI" id="CHEBI:15378"/>
        <dbReference type="ChEBI" id="CHEBI:28938"/>
        <dbReference type="ChEBI" id="CHEBI:57856"/>
        <dbReference type="ChEBI" id="CHEBI:57985"/>
        <dbReference type="EC" id="3.5.4.28"/>
    </reaction>
</comment>
<protein>
    <recommendedName>
        <fullName evidence="4">5-methylthioadenosine/S-adenosylhomocysteine deaminase</fullName>
        <shortName evidence="4">MTA/SAH deaminase</shortName>
        <ecNumber evidence="4">3.5.4.28</ecNumber>
        <ecNumber evidence="4">3.5.4.31</ecNumber>
    </recommendedName>
</protein>
<dbReference type="PANTHER" id="PTHR43794">
    <property type="entry name" value="AMINOHYDROLASE SSNA-RELATED"/>
    <property type="match status" value="1"/>
</dbReference>
<evidence type="ECO:0000256" key="1">
    <source>
        <dbReference type="ARBA" id="ARBA00022723"/>
    </source>
</evidence>
<dbReference type="STRING" id="1519643.SAMN06295933_0447"/>
<keyword evidence="2 4" id="KW-0378">Hydrolase</keyword>
<gene>
    <name evidence="4" type="primary">mtaD</name>
    <name evidence="6" type="ORF">SAMN06295933_0447</name>
</gene>
<dbReference type="GO" id="GO:0050270">
    <property type="term" value="F:S-adenosylhomocysteine deaminase activity"/>
    <property type="evidence" value="ECO:0007669"/>
    <property type="project" value="UniProtKB-UniRule"/>
</dbReference>
<dbReference type="RefSeq" id="WP_085097659.1">
    <property type="nucleotide sequence ID" value="NZ_FWZU01000001.1"/>
</dbReference>
<comment type="similarity">
    <text evidence="4">Belongs to the metallo-dependent hydrolases superfamily. MTA/SAH deaminase family.</text>
</comment>
<evidence type="ECO:0000256" key="4">
    <source>
        <dbReference type="HAMAP-Rule" id="MF_01281"/>
    </source>
</evidence>
<dbReference type="InterPro" id="IPR006680">
    <property type="entry name" value="Amidohydro-rel"/>
</dbReference>
<dbReference type="Gene3D" id="2.30.40.10">
    <property type="entry name" value="Urease, subunit C, domain 1"/>
    <property type="match status" value="1"/>
</dbReference>
<reference evidence="7" key="1">
    <citation type="submission" date="2017-04" db="EMBL/GenBank/DDBJ databases">
        <authorList>
            <person name="Varghese N."/>
            <person name="Submissions S."/>
        </authorList>
    </citation>
    <scope>NUCLEOTIDE SEQUENCE [LARGE SCALE GENOMIC DNA]</scope>
    <source>
        <strain evidence="7">K3S</strain>
    </source>
</reference>
<organism evidence="6 7">
    <name type="scientific">Desulfovibrio gilichinskyi</name>
    <dbReference type="NCBI Taxonomy" id="1519643"/>
    <lineage>
        <taxon>Bacteria</taxon>
        <taxon>Pseudomonadati</taxon>
        <taxon>Thermodesulfobacteriota</taxon>
        <taxon>Desulfovibrionia</taxon>
        <taxon>Desulfovibrionales</taxon>
        <taxon>Desulfovibrionaceae</taxon>
        <taxon>Desulfovibrio</taxon>
    </lineage>
</organism>
<dbReference type="PANTHER" id="PTHR43794:SF11">
    <property type="entry name" value="AMIDOHYDROLASE-RELATED DOMAIN-CONTAINING PROTEIN"/>
    <property type="match status" value="1"/>
</dbReference>
<dbReference type="FunFam" id="3.20.20.140:FF:000014">
    <property type="entry name" value="5-methylthioadenosine/S-adenosylhomocysteine deaminase"/>
    <property type="match status" value="1"/>
</dbReference>
<feature type="binding site" evidence="4">
    <location>
        <position position="100"/>
    </location>
    <ligand>
        <name>substrate</name>
    </ligand>
</feature>
<keyword evidence="1 4" id="KW-0479">Metal-binding</keyword>
<evidence type="ECO:0000256" key="3">
    <source>
        <dbReference type="ARBA" id="ARBA00022833"/>
    </source>
</evidence>
<sequence>MSPQKCDLIIYGSNILTQDENRSILTDGAIAVTGKIIADVGTKADIDLKWNSSKTLDVGNSIIMPGMINSHTHVPMTLMRGVADDLPLLTWLHEYIFPIEAGLNKELVELGALLGCAEMIAGGTTAFLDGYMFEDVVGKAVDESGIKAVLGEGFFEFPSPFFKTAKQAWETIEGLHERFLLHDRITTSITPHAVFTTTPDQLIESMELAEKLDVLWQIHCAESVAETELTSKKFDKRPLEVLCDNGLLTPRTRIHHCVDVTEQEIKQISASGAMISHNPQSNLKLGSGICPLTKLLSSGITVGLGTDGAASNNDLNMFEEMRTASLLQKGILQDPTAIPAQTALDLATVNGAKFLGLTDTGIIKAGMRADIIAIDMDKLHLKPVYNPLSHIVYSAGAQDVNLTICDGKVLYQNGKHFTCDVETISHEAEKAVKWALSRLKKH</sequence>
<comment type="cofactor">
    <cofactor evidence="4">
        <name>Zn(2+)</name>
        <dbReference type="ChEBI" id="CHEBI:29105"/>
    </cofactor>
    <text evidence="4">Binds 1 zinc ion per subunit.</text>
</comment>